<dbReference type="GO" id="GO:0003677">
    <property type="term" value="F:DNA binding"/>
    <property type="evidence" value="ECO:0007669"/>
    <property type="project" value="UniProtKB-KW"/>
</dbReference>
<keyword evidence="5" id="KW-0539">Nucleus</keyword>
<dbReference type="Pfam" id="PF02362">
    <property type="entry name" value="B3"/>
    <property type="match status" value="1"/>
</dbReference>
<evidence type="ECO:0000313" key="8">
    <source>
        <dbReference type="Proteomes" id="UP000029981"/>
    </source>
</evidence>
<dbReference type="SUPFAM" id="SSF101936">
    <property type="entry name" value="DNA-binding pseudobarrel domain"/>
    <property type="match status" value="1"/>
</dbReference>
<name>A0A0A0LC65_CUCSA</name>
<keyword evidence="4" id="KW-0804">Transcription</keyword>
<keyword evidence="2" id="KW-0805">Transcription regulation</keyword>
<dbReference type="Gramene" id="KGN58297">
    <property type="protein sequence ID" value="KGN58297"/>
    <property type="gene ID" value="Csa_3G609250"/>
</dbReference>
<keyword evidence="8" id="KW-1185">Reference proteome</keyword>
<evidence type="ECO:0000256" key="4">
    <source>
        <dbReference type="ARBA" id="ARBA00023163"/>
    </source>
</evidence>
<evidence type="ECO:0000259" key="6">
    <source>
        <dbReference type="PROSITE" id="PS50863"/>
    </source>
</evidence>
<evidence type="ECO:0000256" key="3">
    <source>
        <dbReference type="ARBA" id="ARBA00023125"/>
    </source>
</evidence>
<accession>A0A0A0LC65</accession>
<dbReference type="InterPro" id="IPR005508">
    <property type="entry name" value="At2g31720-like"/>
</dbReference>
<reference evidence="7 8" key="3">
    <citation type="journal article" date="2010" name="BMC Genomics">
        <title>Transcriptome sequencing and comparative analysis of cucumber flowers with different sex types.</title>
        <authorList>
            <person name="Guo S."/>
            <person name="Zheng Y."/>
            <person name="Joung J.G."/>
            <person name="Liu S."/>
            <person name="Zhang Z."/>
            <person name="Crasta O.R."/>
            <person name="Sobral B.W."/>
            <person name="Xu Y."/>
            <person name="Huang S."/>
            <person name="Fei Z."/>
        </authorList>
    </citation>
    <scope>NUCLEOTIDE SEQUENCE [LARGE SCALE GENOMIC DNA]</scope>
    <source>
        <strain evidence="8">cv. 9930</strain>
    </source>
</reference>
<dbReference type="PANTHER" id="PTHR31541:SF28">
    <property type="entry name" value="TF-B3 DOMAIN-CONTAINING PROTEIN"/>
    <property type="match status" value="1"/>
</dbReference>
<feature type="domain" description="TF-B3" evidence="6">
    <location>
        <begin position="16"/>
        <end position="123"/>
    </location>
</feature>
<keyword evidence="3" id="KW-0238">DNA-binding</keyword>
<evidence type="ECO:0000256" key="2">
    <source>
        <dbReference type="ARBA" id="ARBA00023015"/>
    </source>
</evidence>
<dbReference type="Proteomes" id="UP000029981">
    <property type="component" value="Chromosome 3"/>
</dbReference>
<reference evidence="7 8" key="4">
    <citation type="journal article" date="2011" name="BMC Genomics">
        <title>RNA-Seq improves annotation of protein-coding genes in the cucumber genome.</title>
        <authorList>
            <person name="Li Z."/>
            <person name="Zhang Z."/>
            <person name="Yan P."/>
            <person name="Huang S."/>
            <person name="Fei Z."/>
            <person name="Lin K."/>
        </authorList>
    </citation>
    <scope>NUCLEOTIDE SEQUENCE [LARGE SCALE GENOMIC DNA]</scope>
    <source>
        <strain evidence="8">cv. 9930</strain>
    </source>
</reference>
<evidence type="ECO:0000313" key="7">
    <source>
        <dbReference type="EMBL" id="KGN58297.1"/>
    </source>
</evidence>
<comment type="subcellular location">
    <subcellularLocation>
        <location evidence="1">Nucleus</location>
    </subcellularLocation>
</comment>
<dbReference type="SMART" id="SM01019">
    <property type="entry name" value="B3"/>
    <property type="match status" value="1"/>
</dbReference>
<proteinExistence type="predicted"/>
<dbReference type="Gene3D" id="2.40.330.10">
    <property type="entry name" value="DNA-binding pseudobarrel domain"/>
    <property type="match status" value="1"/>
</dbReference>
<dbReference type="InterPro" id="IPR015300">
    <property type="entry name" value="DNA-bd_pseudobarrel_sf"/>
</dbReference>
<evidence type="ECO:0000256" key="1">
    <source>
        <dbReference type="ARBA" id="ARBA00004123"/>
    </source>
</evidence>
<protein>
    <recommendedName>
        <fullName evidence="6">TF-B3 domain-containing protein</fullName>
    </recommendedName>
</protein>
<dbReference type="AlphaFoldDB" id="A0A0A0LC65"/>
<dbReference type="InterPro" id="IPR003340">
    <property type="entry name" value="B3_DNA-bd"/>
</dbReference>
<dbReference type="GO" id="GO:0005634">
    <property type="term" value="C:nucleus"/>
    <property type="evidence" value="ECO:0007669"/>
    <property type="project" value="UniProtKB-SubCell"/>
</dbReference>
<reference evidence="7 8" key="1">
    <citation type="journal article" date="2009" name="Nat. Genet.">
        <title>The genome of the cucumber, Cucumis sativus L.</title>
        <authorList>
            <person name="Huang S."/>
            <person name="Li R."/>
            <person name="Zhang Z."/>
            <person name="Li L."/>
            <person name="Gu X."/>
            <person name="Fan W."/>
            <person name="Lucas W.J."/>
            <person name="Wang X."/>
            <person name="Xie B."/>
            <person name="Ni P."/>
            <person name="Ren Y."/>
            <person name="Zhu H."/>
            <person name="Li J."/>
            <person name="Lin K."/>
            <person name="Jin W."/>
            <person name="Fei Z."/>
            <person name="Li G."/>
            <person name="Staub J."/>
            <person name="Kilian A."/>
            <person name="van der Vossen E.A."/>
            <person name="Wu Y."/>
            <person name="Guo J."/>
            <person name="He J."/>
            <person name="Jia Z."/>
            <person name="Ren Y."/>
            <person name="Tian G."/>
            <person name="Lu Y."/>
            <person name="Ruan J."/>
            <person name="Qian W."/>
            <person name="Wang M."/>
            <person name="Huang Q."/>
            <person name="Li B."/>
            <person name="Xuan Z."/>
            <person name="Cao J."/>
            <person name="Asan"/>
            <person name="Wu Z."/>
            <person name="Zhang J."/>
            <person name="Cai Q."/>
            <person name="Bai Y."/>
            <person name="Zhao B."/>
            <person name="Han Y."/>
            <person name="Li Y."/>
            <person name="Li X."/>
            <person name="Wang S."/>
            <person name="Shi Q."/>
            <person name="Liu S."/>
            <person name="Cho W.K."/>
            <person name="Kim J.Y."/>
            <person name="Xu Y."/>
            <person name="Heller-Uszynska K."/>
            <person name="Miao H."/>
            <person name="Cheng Z."/>
            <person name="Zhang S."/>
            <person name="Wu J."/>
            <person name="Yang Y."/>
            <person name="Kang H."/>
            <person name="Li M."/>
            <person name="Liang H."/>
            <person name="Ren X."/>
            <person name="Shi Z."/>
            <person name="Wen M."/>
            <person name="Jian M."/>
            <person name="Yang H."/>
            <person name="Zhang G."/>
            <person name="Yang Z."/>
            <person name="Chen R."/>
            <person name="Liu S."/>
            <person name="Li J."/>
            <person name="Ma L."/>
            <person name="Liu H."/>
            <person name="Zhou Y."/>
            <person name="Zhao J."/>
            <person name="Fang X."/>
            <person name="Li G."/>
            <person name="Fang L."/>
            <person name="Li Y."/>
            <person name="Liu D."/>
            <person name="Zheng H."/>
            <person name="Zhang Y."/>
            <person name="Qin N."/>
            <person name="Li Z."/>
            <person name="Yang G."/>
            <person name="Yang S."/>
            <person name="Bolund L."/>
            <person name="Kristiansen K."/>
            <person name="Zheng H."/>
            <person name="Li S."/>
            <person name="Zhang X."/>
            <person name="Yang H."/>
            <person name="Wang J."/>
            <person name="Sun R."/>
            <person name="Zhang B."/>
            <person name="Jiang S."/>
            <person name="Wang J."/>
            <person name="Du Y."/>
            <person name="Li S."/>
        </authorList>
    </citation>
    <scope>NUCLEOTIDE SEQUENCE [LARGE SCALE GENOMIC DNA]</scope>
    <source>
        <strain evidence="8">cv. 9930</strain>
    </source>
</reference>
<dbReference type="OMA" id="FKLWAHK"/>
<sequence>MAVIQNIIGECSPPFVKQLMKTDVTESQGRLALHKEFVTRNLIPMFNRGENLKNGISVTVYDSEGREYDMIFKFWTSKLYVLTKSWNKFYKSNNLTRPGEFISVWMFRHVVNRKLCFAIMRGDAEQR</sequence>
<reference evidence="7 8" key="2">
    <citation type="journal article" date="2009" name="PLoS ONE">
        <title>An integrated genetic and cytogenetic map of the cucumber genome.</title>
        <authorList>
            <person name="Ren Y."/>
            <person name="Zhang Z."/>
            <person name="Liu J."/>
            <person name="Staub J.E."/>
            <person name="Han Y."/>
            <person name="Cheng Z."/>
            <person name="Li X."/>
            <person name="Lu J."/>
            <person name="Miao H."/>
            <person name="Kang H."/>
            <person name="Xie B."/>
            <person name="Gu X."/>
            <person name="Wang X."/>
            <person name="Du Y."/>
            <person name="Jin W."/>
            <person name="Huang S."/>
        </authorList>
    </citation>
    <scope>NUCLEOTIDE SEQUENCE [LARGE SCALE GENOMIC DNA]</scope>
    <source>
        <strain evidence="8">cv. 9930</strain>
    </source>
</reference>
<evidence type="ECO:0000256" key="5">
    <source>
        <dbReference type="ARBA" id="ARBA00023242"/>
    </source>
</evidence>
<organism evidence="7 8">
    <name type="scientific">Cucumis sativus</name>
    <name type="common">Cucumber</name>
    <dbReference type="NCBI Taxonomy" id="3659"/>
    <lineage>
        <taxon>Eukaryota</taxon>
        <taxon>Viridiplantae</taxon>
        <taxon>Streptophyta</taxon>
        <taxon>Embryophyta</taxon>
        <taxon>Tracheophyta</taxon>
        <taxon>Spermatophyta</taxon>
        <taxon>Magnoliopsida</taxon>
        <taxon>eudicotyledons</taxon>
        <taxon>Gunneridae</taxon>
        <taxon>Pentapetalae</taxon>
        <taxon>rosids</taxon>
        <taxon>fabids</taxon>
        <taxon>Cucurbitales</taxon>
        <taxon>Cucurbitaceae</taxon>
        <taxon>Benincaseae</taxon>
        <taxon>Cucumis</taxon>
    </lineage>
</organism>
<dbReference type="CDD" id="cd10017">
    <property type="entry name" value="B3_DNA"/>
    <property type="match status" value="1"/>
</dbReference>
<dbReference type="PROSITE" id="PS50863">
    <property type="entry name" value="B3"/>
    <property type="match status" value="1"/>
</dbReference>
<dbReference type="PANTHER" id="PTHR31541">
    <property type="entry name" value="B3 DOMAIN PLANT PROTEIN-RELATED"/>
    <property type="match status" value="1"/>
</dbReference>
<dbReference type="EMBL" id="CM002924">
    <property type="protein sequence ID" value="KGN58297.1"/>
    <property type="molecule type" value="Genomic_DNA"/>
</dbReference>
<gene>
    <name evidence="7" type="ORF">Csa_3G609250</name>
</gene>